<feature type="region of interest" description="Disordered" evidence="1">
    <location>
        <begin position="50"/>
        <end position="72"/>
    </location>
</feature>
<feature type="compositionally biased region" description="Acidic residues" evidence="1">
    <location>
        <begin position="53"/>
        <end position="62"/>
    </location>
</feature>
<evidence type="ECO:0000313" key="3">
    <source>
        <dbReference type="Proteomes" id="UP001428341"/>
    </source>
</evidence>
<evidence type="ECO:0000313" key="2">
    <source>
        <dbReference type="EMBL" id="KAK9174970.1"/>
    </source>
</evidence>
<dbReference type="Gene3D" id="3.30.310.80">
    <property type="entry name" value="Kinase associated domain 1, KA1"/>
    <property type="match status" value="1"/>
</dbReference>
<gene>
    <name evidence="2" type="ORF">WN944_026974</name>
</gene>
<sequence>MENARFGDNLKMRGDKEIPTLLSIDDTTELCHKTPLPHKCPWLASSSSSAEALDNEELEGNDEIMASNDEPDPTKLEEIAKVMSFTRRKKNCRVNLEDFRKEMKGLLTITAKIFELTPKLLVVECQEERMR</sequence>
<protein>
    <submittedName>
        <fullName evidence="2">Uncharacterized protein</fullName>
    </submittedName>
</protein>
<organism evidence="2 3">
    <name type="scientific">Citrus x changshan-huyou</name>
    <dbReference type="NCBI Taxonomy" id="2935761"/>
    <lineage>
        <taxon>Eukaryota</taxon>
        <taxon>Viridiplantae</taxon>
        <taxon>Streptophyta</taxon>
        <taxon>Embryophyta</taxon>
        <taxon>Tracheophyta</taxon>
        <taxon>Spermatophyta</taxon>
        <taxon>Magnoliopsida</taxon>
        <taxon>eudicotyledons</taxon>
        <taxon>Gunneridae</taxon>
        <taxon>Pentapetalae</taxon>
        <taxon>rosids</taxon>
        <taxon>malvids</taxon>
        <taxon>Sapindales</taxon>
        <taxon>Rutaceae</taxon>
        <taxon>Aurantioideae</taxon>
        <taxon>Citrus</taxon>
    </lineage>
</organism>
<proteinExistence type="predicted"/>
<evidence type="ECO:0000256" key="1">
    <source>
        <dbReference type="SAM" id="MobiDB-lite"/>
    </source>
</evidence>
<name>A0AAP0LJW5_9ROSI</name>
<comment type="caution">
    <text evidence="2">The sequence shown here is derived from an EMBL/GenBank/DDBJ whole genome shotgun (WGS) entry which is preliminary data.</text>
</comment>
<dbReference type="EMBL" id="JBCGBO010000025">
    <property type="protein sequence ID" value="KAK9174970.1"/>
    <property type="molecule type" value="Genomic_DNA"/>
</dbReference>
<accession>A0AAP0LJW5</accession>
<dbReference type="Proteomes" id="UP001428341">
    <property type="component" value="Unassembled WGS sequence"/>
</dbReference>
<reference evidence="2 3" key="1">
    <citation type="submission" date="2024-05" db="EMBL/GenBank/DDBJ databases">
        <title>Haplotype-resolved chromosome-level genome assembly of Huyou (Citrus changshanensis).</title>
        <authorList>
            <person name="Miao C."/>
            <person name="Chen W."/>
            <person name="Wu Y."/>
            <person name="Wang L."/>
            <person name="Zhao S."/>
            <person name="Grierson D."/>
            <person name="Xu C."/>
            <person name="Chen K."/>
        </authorList>
    </citation>
    <scope>NUCLEOTIDE SEQUENCE [LARGE SCALE GENOMIC DNA]</scope>
    <source>
        <strain evidence="2">01-14</strain>
        <tissue evidence="2">Leaf</tissue>
    </source>
</reference>
<dbReference type="AlphaFoldDB" id="A0AAP0LJW5"/>
<keyword evidence="3" id="KW-1185">Reference proteome</keyword>